<feature type="domain" description="Dynamin N-terminal" evidence="2">
    <location>
        <begin position="58"/>
        <end position="271"/>
    </location>
</feature>
<dbReference type="AlphaFoldDB" id="A0A4Q7VGA8"/>
<dbReference type="EMBL" id="SHKP01000007">
    <property type="protein sequence ID" value="RZT95049.1"/>
    <property type="molecule type" value="Genomic_DNA"/>
</dbReference>
<dbReference type="InterPro" id="IPR051943">
    <property type="entry name" value="TRAFAC_Dynamin-like_GTPase"/>
</dbReference>
<dbReference type="PANTHER" id="PTHR43681">
    <property type="entry name" value="TRANSMEMBRANE GTPASE FZO"/>
    <property type="match status" value="1"/>
</dbReference>
<accession>A0A4Q7VGA8</accession>
<evidence type="ECO:0000256" key="1">
    <source>
        <dbReference type="SAM" id="Coils"/>
    </source>
</evidence>
<dbReference type="InterPro" id="IPR045063">
    <property type="entry name" value="Dynamin_N"/>
</dbReference>
<dbReference type="Pfam" id="PF00350">
    <property type="entry name" value="Dynamin_N"/>
    <property type="match status" value="1"/>
</dbReference>
<protein>
    <submittedName>
        <fullName evidence="3">Dynamin family protein</fullName>
    </submittedName>
</protein>
<evidence type="ECO:0000313" key="3">
    <source>
        <dbReference type="EMBL" id="RZT95049.1"/>
    </source>
</evidence>
<evidence type="ECO:0000313" key="4">
    <source>
        <dbReference type="Proteomes" id="UP000293671"/>
    </source>
</evidence>
<dbReference type="Proteomes" id="UP000293671">
    <property type="component" value="Unassembled WGS sequence"/>
</dbReference>
<keyword evidence="4" id="KW-1185">Reference proteome</keyword>
<keyword evidence="1" id="KW-0175">Coiled coil</keyword>
<feature type="coiled-coil region" evidence="1">
    <location>
        <begin position="594"/>
        <end position="621"/>
    </location>
</feature>
<proteinExistence type="predicted"/>
<evidence type="ECO:0000259" key="2">
    <source>
        <dbReference type="Pfam" id="PF00350"/>
    </source>
</evidence>
<comment type="caution">
    <text evidence="3">The sequence shown here is derived from an EMBL/GenBank/DDBJ whole genome shotgun (WGS) entry which is preliminary data.</text>
</comment>
<dbReference type="PANTHER" id="PTHR43681:SF1">
    <property type="entry name" value="SARCALUMENIN"/>
    <property type="match status" value="1"/>
</dbReference>
<dbReference type="Gene3D" id="3.40.50.300">
    <property type="entry name" value="P-loop containing nucleotide triphosphate hydrolases"/>
    <property type="match status" value="1"/>
</dbReference>
<gene>
    <name evidence="3" type="ORF">EV670_2796</name>
</gene>
<sequence>MTASFARSFDALGGWRSSLESRVREVARFLREHDLLDGPIADQLESLRARFSDDKLVVAFVAEFSRGKSELINAIFFADSGRRILPAAAGRTTMCPVELAWDAEEPPSLALLPVETRLGKSTLGELRTQPRAWTRLPLDPSNADGLAEAMQEVTRTRYVTLDEAQALGFWDDDRPDDNPQRAADGRVEVPAWRHALINLPHPLLKRGLVVIDTPGLNAIGAEPELTLGLLPSAHATLFVLGADTGVTRSDLAIWRDHLDGAGIARFVALNKIDALADPLSPPEVNEAQILRQCEDVARTLELPIHAVYPVSARQALAARVEGDAAGLERSRLPVLEHALAEQLLPARRELLAHQGTEGFGEINAQVQRRLTDRRRQLSEQLLELRGLRGKNSAKVRLMLNRIEAETSEFEQCIARLQAMRAVHSRMLKDALLDLGSDRLRADIDGFEEVMRSTVLQIGSRKAFAKLCAQLRERLAQAQVRGDEIHQMLEASFAKLNAEYGFSLAVSKGADLSRFMRDLDLIERNYVQYLGLGQALKLTQLRQFEQFRRMLISRLRVVFESAAGELELWNKTASAQIDSQLRDRRRGFKRRREALERIQGAAGELESRLAELESQDMRLQLQQRRLGELVAAAKAQANARPGTVVAMDKGFADTTPVSLIDLPIGEDEPSVGALRA</sequence>
<name>A0A4Q7VGA8_9BURK</name>
<organism evidence="3 4">
    <name type="scientific">Rivibacter subsaxonicus</name>
    <dbReference type="NCBI Taxonomy" id="457575"/>
    <lineage>
        <taxon>Bacteria</taxon>
        <taxon>Pseudomonadati</taxon>
        <taxon>Pseudomonadota</taxon>
        <taxon>Betaproteobacteria</taxon>
        <taxon>Burkholderiales</taxon>
        <taxon>Rivibacter</taxon>
    </lineage>
</organism>
<dbReference type="SUPFAM" id="SSF52540">
    <property type="entry name" value="P-loop containing nucleoside triphosphate hydrolases"/>
    <property type="match status" value="1"/>
</dbReference>
<reference evidence="3 4" key="1">
    <citation type="submission" date="2019-02" db="EMBL/GenBank/DDBJ databases">
        <title>Genomic Encyclopedia of Type Strains, Phase IV (KMG-IV): sequencing the most valuable type-strain genomes for metagenomic binning, comparative biology and taxonomic classification.</title>
        <authorList>
            <person name="Goeker M."/>
        </authorList>
    </citation>
    <scope>NUCLEOTIDE SEQUENCE [LARGE SCALE GENOMIC DNA]</scope>
    <source>
        <strain evidence="3 4">DSM 19570</strain>
    </source>
</reference>
<dbReference type="RefSeq" id="WP_130433142.1">
    <property type="nucleotide sequence ID" value="NZ_SHKP01000007.1"/>
</dbReference>
<dbReference type="OrthoDB" id="5295100at2"/>
<dbReference type="InterPro" id="IPR027417">
    <property type="entry name" value="P-loop_NTPase"/>
</dbReference>